<name>A0A418WKW2_9SPHN</name>
<feature type="domain" description="HTH crp-type" evidence="5">
    <location>
        <begin position="149"/>
        <end position="217"/>
    </location>
</feature>
<dbReference type="Gene3D" id="1.10.10.10">
    <property type="entry name" value="Winged helix-like DNA-binding domain superfamily/Winged helix DNA-binding domain"/>
    <property type="match status" value="1"/>
</dbReference>
<dbReference type="Pfam" id="PF00027">
    <property type="entry name" value="cNMP_binding"/>
    <property type="match status" value="1"/>
</dbReference>
<dbReference type="EMBL" id="QYUM01000003">
    <property type="protein sequence ID" value="RJF90479.1"/>
    <property type="molecule type" value="Genomic_DNA"/>
</dbReference>
<sequence>MDMAAHHQRLERDPWFASLEAPLRARILARVRLRSFAQDGRIYRIGDPPDGLHAVVEGDVRLVAYPAPGRQILNMILRPGNWFGEVSVLDGGPRPHDAIAIRPTLVASLSPPDIDALAAEAPGFYRHVGTLSCRHQRASLRFIGALLTASPEDRILALARTAASPGDDGVATLRMTQEDMAGLVGLSRQHLNTLLGQMERGGRITRGYGVIRVLDRGAADSD</sequence>
<dbReference type="GO" id="GO:0003700">
    <property type="term" value="F:DNA-binding transcription factor activity"/>
    <property type="evidence" value="ECO:0007669"/>
    <property type="project" value="TreeGrafter"/>
</dbReference>
<dbReference type="InterPro" id="IPR012318">
    <property type="entry name" value="HTH_CRP"/>
</dbReference>
<keyword evidence="3" id="KW-0804">Transcription</keyword>
<dbReference type="InterPro" id="IPR014710">
    <property type="entry name" value="RmlC-like_jellyroll"/>
</dbReference>
<keyword evidence="2" id="KW-0238">DNA-binding</keyword>
<dbReference type="CDD" id="cd00038">
    <property type="entry name" value="CAP_ED"/>
    <property type="match status" value="1"/>
</dbReference>
<dbReference type="PROSITE" id="PS50042">
    <property type="entry name" value="CNMP_BINDING_3"/>
    <property type="match status" value="1"/>
</dbReference>
<comment type="caution">
    <text evidence="6">The sequence shown here is derived from an EMBL/GenBank/DDBJ whole genome shotgun (WGS) entry which is preliminary data.</text>
</comment>
<dbReference type="InterPro" id="IPR018490">
    <property type="entry name" value="cNMP-bd_dom_sf"/>
</dbReference>
<evidence type="ECO:0000259" key="5">
    <source>
        <dbReference type="PROSITE" id="PS51063"/>
    </source>
</evidence>
<keyword evidence="7" id="KW-1185">Reference proteome</keyword>
<evidence type="ECO:0000256" key="1">
    <source>
        <dbReference type="ARBA" id="ARBA00023015"/>
    </source>
</evidence>
<dbReference type="SMART" id="SM00100">
    <property type="entry name" value="cNMP"/>
    <property type="match status" value="1"/>
</dbReference>
<evidence type="ECO:0000256" key="3">
    <source>
        <dbReference type="ARBA" id="ARBA00023163"/>
    </source>
</evidence>
<accession>A0A418WKW2</accession>
<dbReference type="InterPro" id="IPR050397">
    <property type="entry name" value="Env_Response_Regulators"/>
</dbReference>
<dbReference type="PANTHER" id="PTHR24567:SF26">
    <property type="entry name" value="REGULATORY PROTEIN YEIL"/>
    <property type="match status" value="1"/>
</dbReference>
<dbReference type="Proteomes" id="UP000286100">
    <property type="component" value="Unassembled WGS sequence"/>
</dbReference>
<dbReference type="InterPro" id="IPR000595">
    <property type="entry name" value="cNMP-bd_dom"/>
</dbReference>
<gene>
    <name evidence="6" type="ORF">D3876_09580</name>
</gene>
<dbReference type="InterPro" id="IPR036390">
    <property type="entry name" value="WH_DNA-bd_sf"/>
</dbReference>
<evidence type="ECO:0000313" key="7">
    <source>
        <dbReference type="Proteomes" id="UP000286100"/>
    </source>
</evidence>
<evidence type="ECO:0000259" key="4">
    <source>
        <dbReference type="PROSITE" id="PS50042"/>
    </source>
</evidence>
<dbReference type="OrthoDB" id="3525895at2"/>
<dbReference type="Pfam" id="PF13545">
    <property type="entry name" value="HTH_Crp_2"/>
    <property type="match status" value="1"/>
</dbReference>
<reference evidence="6 7" key="1">
    <citation type="submission" date="2018-09" db="EMBL/GenBank/DDBJ databases">
        <authorList>
            <person name="Zhu H."/>
        </authorList>
    </citation>
    <scope>NUCLEOTIDE SEQUENCE [LARGE SCALE GENOMIC DNA]</scope>
    <source>
        <strain evidence="6 7">K2R01-6</strain>
    </source>
</reference>
<dbReference type="GO" id="GO:0005829">
    <property type="term" value="C:cytosol"/>
    <property type="evidence" value="ECO:0007669"/>
    <property type="project" value="TreeGrafter"/>
</dbReference>
<dbReference type="AlphaFoldDB" id="A0A418WKW2"/>
<dbReference type="Gene3D" id="2.60.120.10">
    <property type="entry name" value="Jelly Rolls"/>
    <property type="match status" value="1"/>
</dbReference>
<evidence type="ECO:0000313" key="6">
    <source>
        <dbReference type="EMBL" id="RJF90479.1"/>
    </source>
</evidence>
<dbReference type="SUPFAM" id="SSF46785">
    <property type="entry name" value="Winged helix' DNA-binding domain"/>
    <property type="match status" value="1"/>
</dbReference>
<dbReference type="GO" id="GO:0003677">
    <property type="term" value="F:DNA binding"/>
    <property type="evidence" value="ECO:0007669"/>
    <property type="project" value="UniProtKB-KW"/>
</dbReference>
<dbReference type="InterPro" id="IPR036388">
    <property type="entry name" value="WH-like_DNA-bd_sf"/>
</dbReference>
<dbReference type="PANTHER" id="PTHR24567">
    <property type="entry name" value="CRP FAMILY TRANSCRIPTIONAL REGULATORY PROTEIN"/>
    <property type="match status" value="1"/>
</dbReference>
<dbReference type="SUPFAM" id="SSF51206">
    <property type="entry name" value="cAMP-binding domain-like"/>
    <property type="match status" value="1"/>
</dbReference>
<feature type="domain" description="Cyclic nucleotide-binding" evidence="4">
    <location>
        <begin position="15"/>
        <end position="110"/>
    </location>
</feature>
<dbReference type="SMART" id="SM00419">
    <property type="entry name" value="HTH_CRP"/>
    <property type="match status" value="1"/>
</dbReference>
<proteinExistence type="predicted"/>
<organism evidence="6 7">
    <name type="scientific">Sphingomonas cavernae</name>
    <dbReference type="NCBI Taxonomy" id="2320861"/>
    <lineage>
        <taxon>Bacteria</taxon>
        <taxon>Pseudomonadati</taxon>
        <taxon>Pseudomonadota</taxon>
        <taxon>Alphaproteobacteria</taxon>
        <taxon>Sphingomonadales</taxon>
        <taxon>Sphingomonadaceae</taxon>
        <taxon>Sphingomonas</taxon>
    </lineage>
</organism>
<evidence type="ECO:0000256" key="2">
    <source>
        <dbReference type="ARBA" id="ARBA00023125"/>
    </source>
</evidence>
<protein>
    <submittedName>
        <fullName evidence="6">Crp/Fnr family transcriptional regulator</fullName>
    </submittedName>
</protein>
<keyword evidence="1" id="KW-0805">Transcription regulation</keyword>
<dbReference type="PROSITE" id="PS51063">
    <property type="entry name" value="HTH_CRP_2"/>
    <property type="match status" value="1"/>
</dbReference>